<dbReference type="PANTHER" id="PTHR43476:SF3">
    <property type="entry name" value="FAD-BINDING MONOOXYGENASE"/>
    <property type="match status" value="1"/>
</dbReference>
<dbReference type="GO" id="GO:0071949">
    <property type="term" value="F:FAD binding"/>
    <property type="evidence" value="ECO:0007669"/>
    <property type="project" value="InterPro"/>
</dbReference>
<protein>
    <submittedName>
        <fullName evidence="3">Bifunctional 3-(3-hydroxy-phenyl)propionate/3-hydroxycinnamic acid hydroxylase</fullName>
    </submittedName>
</protein>
<proteinExistence type="predicted"/>
<dbReference type="AlphaFoldDB" id="A0AB34C6N6"/>
<dbReference type="SUPFAM" id="SSF51905">
    <property type="entry name" value="FAD/NAD(P)-binding domain"/>
    <property type="match status" value="1"/>
</dbReference>
<dbReference type="Gene3D" id="3.50.50.60">
    <property type="entry name" value="FAD/NAD(P)-binding domain"/>
    <property type="match status" value="1"/>
</dbReference>
<dbReference type="GO" id="GO:0019622">
    <property type="term" value="P:3-(3-hydroxy)phenylpropionate catabolic process"/>
    <property type="evidence" value="ECO:0007669"/>
    <property type="project" value="TreeGrafter"/>
</dbReference>
<dbReference type="Pfam" id="PF01494">
    <property type="entry name" value="FAD_binding_3"/>
    <property type="match status" value="1"/>
</dbReference>
<dbReference type="InterPro" id="IPR036188">
    <property type="entry name" value="FAD/NAD-bd_sf"/>
</dbReference>
<comment type="caution">
    <text evidence="3">The sequence shown here is derived from an EMBL/GenBank/DDBJ whole genome shotgun (WGS) entry which is preliminary data.</text>
</comment>
<dbReference type="RefSeq" id="WP_150050659.1">
    <property type="nucleotide sequence ID" value="NZ_VWPC01000010.1"/>
</dbReference>
<dbReference type="InterPro" id="IPR050631">
    <property type="entry name" value="PheA/TfdB_FAD_monoxygenase"/>
</dbReference>
<sequence>MVDEIFDVVQIGYGPVGQVNAALLGQKGHRVAVFERHPSLYALPRAGHFDHEIMRIFQALGCAEDIENDAFPATKYQWRNAKNEILITFDWDQVGVSGWMSDYLMYQPHTENALHRAVQALPTIVVNHGWEAVNIEQHADYVTVTFEKVDRGSVDTGLSDLAKERRVVKGRYLVGADGANSFVRRHLQMPWVDLGFNESWVVLDFKQKRPLHFEFDNGQICDPKRPLCLFQLGKSHRRFEYMVMPGEAHDQLLSEENAWKVIEPWMTQDDADLIRQVIYTFRSGLAEKWSVGRAFLIGDAAHLMPPFLGQGMCSGIRDAMNLAWKLDLVLTGKSNVALLDTYQPERSPHVKEIIDLAIKVGKISCIVDPDEADLRDKAFRDGDVPPPPPFPVLTPCVTDRQHFKHSLVGRLGPQGRVEVNGITKRSDDLFGTGWQLICDFDACNTLSEQSLEILKRWSVQIIHPVLRSQAANNSVAVVDIDGSYQQFFKHHEVKAVLVRPDFYIFDGIEKEDDLNVLVKRFGSLIQFS</sequence>
<dbReference type="Gene3D" id="3.30.9.10">
    <property type="entry name" value="D-Amino Acid Oxidase, subunit A, domain 2"/>
    <property type="match status" value="1"/>
</dbReference>
<dbReference type="NCBIfam" id="NF004829">
    <property type="entry name" value="PRK06183.1-3"/>
    <property type="match status" value="1"/>
</dbReference>
<organism evidence="3 4">
    <name type="scientific">Pseudomonas chlororaphis</name>
    <dbReference type="NCBI Taxonomy" id="587753"/>
    <lineage>
        <taxon>Bacteria</taxon>
        <taxon>Pseudomonadati</taxon>
        <taxon>Pseudomonadota</taxon>
        <taxon>Gammaproteobacteria</taxon>
        <taxon>Pseudomonadales</taxon>
        <taxon>Pseudomonadaceae</taxon>
        <taxon>Pseudomonas</taxon>
    </lineage>
</organism>
<dbReference type="PRINTS" id="PR00420">
    <property type="entry name" value="RNGMNOXGNASE"/>
</dbReference>
<evidence type="ECO:0000313" key="3">
    <source>
        <dbReference type="EMBL" id="KAA5842474.1"/>
    </source>
</evidence>
<evidence type="ECO:0000259" key="2">
    <source>
        <dbReference type="Pfam" id="PF01494"/>
    </source>
</evidence>
<keyword evidence="1" id="KW-0560">Oxidoreductase</keyword>
<evidence type="ECO:0000256" key="1">
    <source>
        <dbReference type="ARBA" id="ARBA00023002"/>
    </source>
</evidence>
<dbReference type="EMBL" id="VWPC01000010">
    <property type="protein sequence ID" value="KAA5842474.1"/>
    <property type="molecule type" value="Genomic_DNA"/>
</dbReference>
<dbReference type="InterPro" id="IPR002938">
    <property type="entry name" value="FAD-bd"/>
</dbReference>
<name>A0AB34C6N6_9PSED</name>
<dbReference type="Proteomes" id="UP000323924">
    <property type="component" value="Unassembled WGS sequence"/>
</dbReference>
<feature type="domain" description="FAD-binding" evidence="2">
    <location>
        <begin position="7"/>
        <end position="356"/>
    </location>
</feature>
<dbReference type="PANTHER" id="PTHR43476">
    <property type="entry name" value="3-(3-HYDROXY-PHENYL)PROPIONATE/3-HYDROXYCINNAMIC ACID HYDROXYLASE"/>
    <property type="match status" value="1"/>
</dbReference>
<reference evidence="3 4" key="1">
    <citation type="submission" date="2019-09" db="EMBL/GenBank/DDBJ databases">
        <authorList>
            <person name="Vacheron J."/>
            <person name="Dubost A."/>
            <person name="Prigent-Combaret C."/>
            <person name="Muller D."/>
        </authorList>
    </citation>
    <scope>NUCLEOTIDE SEQUENCE [LARGE SCALE GENOMIC DNA]</scope>
    <source>
        <strain evidence="3 4">JV497</strain>
    </source>
</reference>
<evidence type="ECO:0000313" key="4">
    <source>
        <dbReference type="Proteomes" id="UP000323924"/>
    </source>
</evidence>
<gene>
    <name evidence="3" type="ORF">F2A38_12485</name>
</gene>
<dbReference type="GO" id="GO:0008688">
    <property type="term" value="F:3-(3-hydroxyphenyl)propionate hydroxylase activity"/>
    <property type="evidence" value="ECO:0007669"/>
    <property type="project" value="TreeGrafter"/>
</dbReference>
<accession>A0AB34C6N6</accession>